<dbReference type="GeneID" id="92210324"/>
<feature type="signal peptide" evidence="8">
    <location>
        <begin position="1"/>
        <end position="15"/>
    </location>
</feature>
<dbReference type="InterPro" id="IPR001563">
    <property type="entry name" value="Peptidase_S10"/>
</dbReference>
<keyword evidence="5 7" id="KW-0378">Hydrolase</keyword>
<dbReference type="PANTHER" id="PTHR11802:SF113">
    <property type="entry name" value="SERINE CARBOXYPEPTIDASE CTSA-4.1"/>
    <property type="match status" value="1"/>
</dbReference>
<comment type="similarity">
    <text evidence="1 7">Belongs to the peptidase S10 family.</text>
</comment>
<name>A0ABP0ZRY1_9ASCO</name>
<dbReference type="RefSeq" id="XP_066832066.1">
    <property type="nucleotide sequence ID" value="XM_066975426.1"/>
</dbReference>
<evidence type="ECO:0000256" key="1">
    <source>
        <dbReference type="ARBA" id="ARBA00009431"/>
    </source>
</evidence>
<reference evidence="9 10" key="1">
    <citation type="submission" date="2024-03" db="EMBL/GenBank/DDBJ databases">
        <authorList>
            <person name="Brejova B."/>
        </authorList>
    </citation>
    <scope>NUCLEOTIDE SEQUENCE [LARGE SCALE GENOMIC DNA]</scope>
    <source>
        <strain evidence="9 10">CBS 14171</strain>
    </source>
</reference>
<dbReference type="Gene3D" id="3.40.50.1820">
    <property type="entry name" value="alpha/beta hydrolase"/>
    <property type="match status" value="1"/>
</dbReference>
<accession>A0ABP0ZRY1</accession>
<evidence type="ECO:0000256" key="8">
    <source>
        <dbReference type="SAM" id="SignalP"/>
    </source>
</evidence>
<dbReference type="EMBL" id="OZ022410">
    <property type="protein sequence ID" value="CAK9441259.1"/>
    <property type="molecule type" value="Genomic_DNA"/>
</dbReference>
<protein>
    <recommendedName>
        <fullName evidence="7">Carboxypeptidase</fullName>
        <ecNumber evidence="7">3.4.16.-</ecNumber>
    </recommendedName>
</protein>
<dbReference type="Gene3D" id="1.10.287.410">
    <property type="match status" value="1"/>
</dbReference>
<proteinExistence type="inferred from homology"/>
<keyword evidence="3 7" id="KW-0645">Protease</keyword>
<sequence>MKFSAFASLLAIAAAIQIPFQASPPSLESTLLSQAFRSTDLSALSFQEQLSLQQQWTKYEKELGASKMWSLFTAFKRQFEPPTQDLTYTLSQQESTPEILGFDAVKQITGYFDIKETNKKFFYWLFESRNDPENDPLILWLSGGPGCSSNIGLAMELGPSWINATIEPEFNPYAWNSNATVVFLDQPVSVGFSVGDESEIPYSTEQASVDFGKFVSLFRIQYPQYAKLDFHIAGESYAGHYIPKFASAVVNANLPLKSVLIGNGITDAVVQMGEIAEMGCGAGGIGQIYTDEECQSYSQYYQAFVPFGLLCYAWENPITCFVALLASPNRPSMGDLNPYDSRVKCGDNPLCYGQIGYIEEYFNIAEVQHALGVVPKNFTACNPQVGAKFVTDHMRPYQQYIAELLEKDIPVLIYVGDKDLVCDWLGNLAWTSKLDYSGHEQFNATEFAPYITLQGKHAGEVKNYKHFTYLRVFESGHMVPLNQPENSLDMVNRWVRGDYSFST</sequence>
<keyword evidence="10" id="KW-1185">Reference proteome</keyword>
<dbReference type="Pfam" id="PF00450">
    <property type="entry name" value="Peptidase_S10"/>
    <property type="match status" value="1"/>
</dbReference>
<keyword evidence="2 7" id="KW-0121">Carboxypeptidase</keyword>
<keyword evidence="6" id="KW-0325">Glycoprotein</keyword>
<evidence type="ECO:0000313" key="10">
    <source>
        <dbReference type="Proteomes" id="UP001497383"/>
    </source>
</evidence>
<evidence type="ECO:0000256" key="4">
    <source>
        <dbReference type="ARBA" id="ARBA00022729"/>
    </source>
</evidence>
<feature type="chain" id="PRO_5045828242" description="Carboxypeptidase" evidence="8">
    <location>
        <begin position="16"/>
        <end position="503"/>
    </location>
</feature>
<dbReference type="SUPFAM" id="SSF53474">
    <property type="entry name" value="alpha/beta-Hydrolases"/>
    <property type="match status" value="1"/>
</dbReference>
<keyword evidence="4 8" id="KW-0732">Signal</keyword>
<dbReference type="PANTHER" id="PTHR11802">
    <property type="entry name" value="SERINE PROTEASE FAMILY S10 SERINE CARBOXYPEPTIDASE"/>
    <property type="match status" value="1"/>
</dbReference>
<dbReference type="PRINTS" id="PR00724">
    <property type="entry name" value="CRBOXYPTASEC"/>
</dbReference>
<dbReference type="InterPro" id="IPR029058">
    <property type="entry name" value="AB_hydrolase_fold"/>
</dbReference>
<evidence type="ECO:0000256" key="7">
    <source>
        <dbReference type="RuleBase" id="RU361156"/>
    </source>
</evidence>
<evidence type="ECO:0000256" key="3">
    <source>
        <dbReference type="ARBA" id="ARBA00022670"/>
    </source>
</evidence>
<dbReference type="PROSITE" id="PS00131">
    <property type="entry name" value="CARBOXYPEPT_SER_SER"/>
    <property type="match status" value="1"/>
</dbReference>
<dbReference type="Proteomes" id="UP001497383">
    <property type="component" value="Chromosome 6"/>
</dbReference>
<dbReference type="InterPro" id="IPR018202">
    <property type="entry name" value="Ser_caboxypep_ser_AS"/>
</dbReference>
<evidence type="ECO:0000256" key="2">
    <source>
        <dbReference type="ARBA" id="ARBA00022645"/>
    </source>
</evidence>
<gene>
    <name evidence="9" type="ORF">LODBEIA_P51280</name>
</gene>
<evidence type="ECO:0000256" key="5">
    <source>
        <dbReference type="ARBA" id="ARBA00022801"/>
    </source>
</evidence>
<evidence type="ECO:0000313" key="9">
    <source>
        <dbReference type="EMBL" id="CAK9441259.1"/>
    </source>
</evidence>
<organism evidence="9 10">
    <name type="scientific">Lodderomyces beijingensis</name>
    <dbReference type="NCBI Taxonomy" id="1775926"/>
    <lineage>
        <taxon>Eukaryota</taxon>
        <taxon>Fungi</taxon>
        <taxon>Dikarya</taxon>
        <taxon>Ascomycota</taxon>
        <taxon>Saccharomycotina</taxon>
        <taxon>Pichiomycetes</taxon>
        <taxon>Debaryomycetaceae</taxon>
        <taxon>Candida/Lodderomyces clade</taxon>
        <taxon>Lodderomyces</taxon>
    </lineage>
</organism>
<dbReference type="EC" id="3.4.16.-" evidence="7"/>
<evidence type="ECO:0000256" key="6">
    <source>
        <dbReference type="ARBA" id="ARBA00023180"/>
    </source>
</evidence>